<comment type="caution">
    <text evidence="3">The sequence shown here is derived from an EMBL/GenBank/DDBJ whole genome shotgun (WGS) entry which is preliminary data.</text>
</comment>
<protein>
    <submittedName>
        <fullName evidence="3">L-2-hydroxyglutarate mitochondrial</fullName>
    </submittedName>
</protein>
<feature type="compositionally biased region" description="Basic and acidic residues" evidence="1">
    <location>
        <begin position="863"/>
        <end position="876"/>
    </location>
</feature>
<evidence type="ECO:0000313" key="4">
    <source>
        <dbReference type="Proteomes" id="UP000076874"/>
    </source>
</evidence>
<reference evidence="3 4" key="1">
    <citation type="journal article" date="2016" name="Genome Biol. Evol.">
        <title>Divergent and convergent evolution of fungal pathogenicity.</title>
        <authorList>
            <person name="Shang Y."/>
            <person name="Xiao G."/>
            <person name="Zheng P."/>
            <person name="Cen K."/>
            <person name="Zhan S."/>
            <person name="Wang C."/>
        </authorList>
    </citation>
    <scope>NUCLEOTIDE SEQUENCE [LARGE SCALE GENOMIC DNA]</scope>
    <source>
        <strain evidence="3 4">RCEF 264</strain>
    </source>
</reference>
<feature type="compositionally biased region" description="Gly residues" evidence="1">
    <location>
        <begin position="100"/>
        <end position="110"/>
    </location>
</feature>
<keyword evidence="4" id="KW-1185">Reference proteome</keyword>
<feature type="compositionally biased region" description="Low complexity" evidence="1">
    <location>
        <begin position="786"/>
        <end position="799"/>
    </location>
</feature>
<feature type="compositionally biased region" description="Low complexity" evidence="1">
    <location>
        <begin position="601"/>
        <end position="616"/>
    </location>
</feature>
<feature type="compositionally biased region" description="Basic and acidic residues" evidence="1">
    <location>
        <begin position="549"/>
        <end position="569"/>
    </location>
</feature>
<feature type="region of interest" description="Disordered" evidence="1">
    <location>
        <begin position="545"/>
        <end position="569"/>
    </location>
</feature>
<sequence>MAVKEETAHWQLRSLIGASESNTVYYPTGTGNLHIQEFDTVTRRSETVALLSFSPRCLVAHGGWLCCGGEEGEFIAIRSGERSRTGRSGRSSSQADPGLGAIGTRGGEGNRGNPINSNSNSNSDSNGDDDDDGMGMATDDANRAPDMEDEEYDAFDLRMGEAAPSLVTVPSRLVSKSQKFGTERVNCITVWTPPTFVPPCPGAYTCPVAVLANNDKHVTLVNLEAPEALDDLEFPDCVNRAVLSPDGRLLATVSDDPYLYLHERVEKPEPVGSRLCLSRFGNNGNGGSSGISNGISNGMSSGPRKQYEWRLLTRHHLRGQRKNDLTVHRGSFAACFSNTGKYLAVGTQYGMISVLDTNALGEPGEGLVACFASSNPNVDSGAVREMAFCPGPYDLLAWSEDHGAVGVADVRNRFVSRQILRLCDDAAYEHVAINQIVHTDDEFVEERQQQRRRRQQQQQHQQQQQQQQHQQHRQRQRQQPESPSPDESGGSGRPTVAGIRLAAFGDASEYTLGEQALRIRDALDRYHMPLTADETQLLDALQARRRRREREQRDTLTREQREERDRREGERIQEYLGRRSAWMLRSRSSLGSGSPEDNDTNNDNSNNNNGGSSSAARSRERTESLTVPMNDVLASLRSLRNAQEAGDLERRRLGAATPSLLRAASRPSAAIPTVENEESGSNDDGGDNNNDDDDDNNNNNAGDGDGDDGDDDDDAFSARTFTQGAGPPSRRRRRLQRQQQLQQLQQQERQQQQQRRQLQLQLQLGQQVWGGGFDAGAEPGAGGAAGENTSNSNSNSNNGRLDLLRTYTGAAIGGRSSNAAGPAAPTSTSARRGGAVFTDALWGSGSNTLMDWDSGLGGSVNRRAREPGPSEQKDGHTAGLAWSDDGSILYIGTEGGIYEFRVNVKGRRFYPSVTMR</sequence>
<feature type="compositionally biased region" description="Low complexity" evidence="1">
    <location>
        <begin position="737"/>
        <end position="748"/>
    </location>
</feature>
<feature type="region of interest" description="Disordered" evidence="1">
    <location>
        <begin position="771"/>
        <end position="801"/>
    </location>
</feature>
<dbReference type="STRING" id="1081102.A0A167PFS2"/>
<feature type="region of interest" description="Disordered" evidence="1">
    <location>
        <begin position="658"/>
        <end position="748"/>
    </location>
</feature>
<organism evidence="3 4">
    <name type="scientific">Niveomyces insectorum RCEF 264</name>
    <dbReference type="NCBI Taxonomy" id="1081102"/>
    <lineage>
        <taxon>Eukaryota</taxon>
        <taxon>Fungi</taxon>
        <taxon>Dikarya</taxon>
        <taxon>Ascomycota</taxon>
        <taxon>Pezizomycotina</taxon>
        <taxon>Sordariomycetes</taxon>
        <taxon>Hypocreomycetidae</taxon>
        <taxon>Hypocreales</taxon>
        <taxon>Cordycipitaceae</taxon>
        <taxon>Niveomyces</taxon>
    </lineage>
</organism>
<dbReference type="EMBL" id="AZHD01000016">
    <property type="protein sequence ID" value="OAA56611.1"/>
    <property type="molecule type" value="Genomic_DNA"/>
</dbReference>
<feature type="domain" description="DUF2415" evidence="2">
    <location>
        <begin position="381"/>
        <end position="420"/>
    </location>
</feature>
<gene>
    <name evidence="3" type="ORF">SPI_07618</name>
</gene>
<dbReference type="OrthoDB" id="64353at2759"/>
<feature type="region of interest" description="Disordered" evidence="1">
    <location>
        <begin position="813"/>
        <end position="832"/>
    </location>
</feature>
<feature type="compositionally biased region" description="Gly residues" evidence="1">
    <location>
        <begin position="771"/>
        <end position="785"/>
    </location>
</feature>
<dbReference type="AlphaFoldDB" id="A0A167PFS2"/>
<feature type="compositionally biased region" description="Low complexity" evidence="1">
    <location>
        <begin position="477"/>
        <end position="488"/>
    </location>
</feature>
<dbReference type="PANTHER" id="PTHR43991:SF9">
    <property type="entry name" value="DUF2415 DOMAIN-CONTAINING PROTEIN"/>
    <property type="match status" value="1"/>
</dbReference>
<feature type="compositionally biased region" description="Low complexity" evidence="1">
    <location>
        <begin position="658"/>
        <end position="670"/>
    </location>
</feature>
<feature type="region of interest" description="Disordered" evidence="1">
    <location>
        <begin position="444"/>
        <end position="495"/>
    </location>
</feature>
<feature type="compositionally biased region" description="Low complexity" evidence="1">
    <location>
        <begin position="456"/>
        <end position="469"/>
    </location>
</feature>
<feature type="region of interest" description="Disordered" evidence="1">
    <location>
        <begin position="858"/>
        <end position="878"/>
    </location>
</feature>
<accession>A0A167PFS2</accession>
<dbReference type="InterPro" id="IPR011044">
    <property type="entry name" value="Quino_amine_DH_bsu"/>
</dbReference>
<feature type="compositionally biased region" description="Low complexity" evidence="1">
    <location>
        <begin position="816"/>
        <end position="830"/>
    </location>
</feature>
<feature type="compositionally biased region" description="Acidic residues" evidence="1">
    <location>
        <begin position="675"/>
        <end position="696"/>
    </location>
</feature>
<feature type="compositionally biased region" description="Acidic residues" evidence="1">
    <location>
        <begin position="704"/>
        <end position="715"/>
    </location>
</feature>
<dbReference type="Pfam" id="PF10313">
    <property type="entry name" value="DUF2415"/>
    <property type="match status" value="1"/>
</dbReference>
<feature type="compositionally biased region" description="Low complexity" evidence="1">
    <location>
        <begin position="111"/>
        <end position="125"/>
    </location>
</feature>
<dbReference type="Gene3D" id="2.130.10.10">
    <property type="entry name" value="YVTN repeat-like/Quinoprotein amine dehydrogenase"/>
    <property type="match status" value="1"/>
</dbReference>
<evidence type="ECO:0000256" key="1">
    <source>
        <dbReference type="SAM" id="MobiDB-lite"/>
    </source>
</evidence>
<name>A0A167PFS2_9HYPO</name>
<dbReference type="PANTHER" id="PTHR43991">
    <property type="entry name" value="WD REPEAT PROTEIN (AFU_ORTHOLOGUE AFUA_8G05640)-RELATED"/>
    <property type="match status" value="1"/>
</dbReference>
<dbReference type="InterPro" id="IPR019417">
    <property type="entry name" value="DUF2415"/>
</dbReference>
<dbReference type="Proteomes" id="UP000076874">
    <property type="component" value="Unassembled WGS sequence"/>
</dbReference>
<proteinExistence type="predicted"/>
<evidence type="ECO:0000313" key="3">
    <source>
        <dbReference type="EMBL" id="OAA56611.1"/>
    </source>
</evidence>
<dbReference type="InterPro" id="IPR015943">
    <property type="entry name" value="WD40/YVTN_repeat-like_dom_sf"/>
</dbReference>
<evidence type="ECO:0000259" key="2">
    <source>
        <dbReference type="Pfam" id="PF10313"/>
    </source>
</evidence>
<feature type="region of interest" description="Disordered" evidence="1">
    <location>
        <begin position="586"/>
        <end position="629"/>
    </location>
</feature>
<feature type="region of interest" description="Disordered" evidence="1">
    <location>
        <begin position="80"/>
        <end position="146"/>
    </location>
</feature>
<dbReference type="SUPFAM" id="SSF50969">
    <property type="entry name" value="YVTN repeat-like/Quinoprotein amine dehydrogenase"/>
    <property type="match status" value="1"/>
</dbReference>